<accession>A0ABQ8F022</accession>
<evidence type="ECO:0000256" key="1">
    <source>
        <dbReference type="SAM" id="SignalP"/>
    </source>
</evidence>
<name>A0ABQ8F022_9FUNG</name>
<organism evidence="2 3">
    <name type="scientific">Batrachochytrium salamandrivorans</name>
    <dbReference type="NCBI Taxonomy" id="1357716"/>
    <lineage>
        <taxon>Eukaryota</taxon>
        <taxon>Fungi</taxon>
        <taxon>Fungi incertae sedis</taxon>
        <taxon>Chytridiomycota</taxon>
        <taxon>Chytridiomycota incertae sedis</taxon>
        <taxon>Chytridiomycetes</taxon>
        <taxon>Rhizophydiales</taxon>
        <taxon>Rhizophydiales incertae sedis</taxon>
        <taxon>Batrachochytrium</taxon>
    </lineage>
</organism>
<dbReference type="SUPFAM" id="SSF55298">
    <property type="entry name" value="YjgF-like"/>
    <property type="match status" value="1"/>
</dbReference>
<comment type="caution">
    <text evidence="2">The sequence shown here is derived from an EMBL/GenBank/DDBJ whole genome shotgun (WGS) entry which is preliminary data.</text>
</comment>
<feature type="chain" id="PRO_5046106016" evidence="1">
    <location>
        <begin position="19"/>
        <end position="118"/>
    </location>
</feature>
<dbReference type="EMBL" id="JAFCIX010000464">
    <property type="protein sequence ID" value="KAH6589412.1"/>
    <property type="molecule type" value="Genomic_DNA"/>
</dbReference>
<dbReference type="InterPro" id="IPR006175">
    <property type="entry name" value="YjgF/YER057c/UK114"/>
</dbReference>
<keyword evidence="3" id="KW-1185">Reference proteome</keyword>
<gene>
    <name evidence="2" type="ORF">BASA50_010066</name>
</gene>
<dbReference type="PANTHER" id="PTHR11803:SF48">
    <property type="entry name" value="2-AMINOMUCONATE DEAMINASE"/>
    <property type="match status" value="1"/>
</dbReference>
<reference evidence="2 3" key="1">
    <citation type="submission" date="2021-02" db="EMBL/GenBank/DDBJ databases">
        <title>Variation within the Batrachochytrium salamandrivorans European outbreak.</title>
        <authorList>
            <person name="Kelly M."/>
            <person name="Pasmans F."/>
            <person name="Shea T.P."/>
            <person name="Munoz J.F."/>
            <person name="Carranza S."/>
            <person name="Cuomo C.A."/>
            <person name="Martel A."/>
        </authorList>
    </citation>
    <scope>NUCLEOTIDE SEQUENCE [LARGE SCALE GENOMIC DNA]</scope>
    <source>
        <strain evidence="2 3">AMFP18/2</strain>
    </source>
</reference>
<proteinExistence type="predicted"/>
<dbReference type="Pfam" id="PF01042">
    <property type="entry name" value="Ribonuc_L-PSP"/>
    <property type="match status" value="1"/>
</dbReference>
<keyword evidence="1" id="KW-0732">Signal</keyword>
<dbReference type="CDD" id="cd00448">
    <property type="entry name" value="YjgF_YER057c_UK114_family"/>
    <property type="match status" value="1"/>
</dbReference>
<sequence>MLARQTALSLYRASLLVAWTILGKVEKLPSGEYKLDIGAQTRGVISNLAVILKAAGCSLKNVIDITVFLVDMSDYAEFNKVYNEFFQAETGPSRTTVAVKQLPNPNLLIEIKAVALAC</sequence>
<evidence type="ECO:0000313" key="3">
    <source>
        <dbReference type="Proteomes" id="UP001648503"/>
    </source>
</evidence>
<dbReference type="PANTHER" id="PTHR11803">
    <property type="entry name" value="2-IMINOBUTANOATE/2-IMINOPROPANOATE DEAMINASE RIDA"/>
    <property type="match status" value="1"/>
</dbReference>
<feature type="signal peptide" evidence="1">
    <location>
        <begin position="1"/>
        <end position="18"/>
    </location>
</feature>
<dbReference type="Proteomes" id="UP001648503">
    <property type="component" value="Unassembled WGS sequence"/>
</dbReference>
<evidence type="ECO:0000313" key="2">
    <source>
        <dbReference type="EMBL" id="KAH6589412.1"/>
    </source>
</evidence>
<dbReference type="InterPro" id="IPR035959">
    <property type="entry name" value="RutC-like_sf"/>
</dbReference>
<dbReference type="Gene3D" id="3.30.1330.40">
    <property type="entry name" value="RutC-like"/>
    <property type="match status" value="1"/>
</dbReference>
<protein>
    <submittedName>
        <fullName evidence="2">Uncharacterized protein</fullName>
    </submittedName>
</protein>